<feature type="non-terminal residue" evidence="2">
    <location>
        <position position="1"/>
    </location>
</feature>
<evidence type="ECO:0000313" key="2">
    <source>
        <dbReference type="EMBL" id="KAF7720607.1"/>
    </source>
</evidence>
<sequence length="71" mass="7952">ESKNEGKKTKGKKLAVVICRKKLQLLEFDDTDLELIQISDIMGNILNNCDDNGSNERVGESSNNASEITYY</sequence>
<name>A0A8H7BEG9_9FUNG</name>
<protein>
    <submittedName>
        <fullName evidence="2">Uncharacterized protein</fullName>
    </submittedName>
</protein>
<dbReference type="AlphaFoldDB" id="A0A8H7BEG9"/>
<keyword evidence="3" id="KW-1185">Reference proteome</keyword>
<gene>
    <name evidence="2" type="ORF">EC973_006995</name>
</gene>
<organism evidence="2 3">
    <name type="scientific">Apophysomyces ossiformis</name>
    <dbReference type="NCBI Taxonomy" id="679940"/>
    <lineage>
        <taxon>Eukaryota</taxon>
        <taxon>Fungi</taxon>
        <taxon>Fungi incertae sedis</taxon>
        <taxon>Mucoromycota</taxon>
        <taxon>Mucoromycotina</taxon>
        <taxon>Mucoromycetes</taxon>
        <taxon>Mucorales</taxon>
        <taxon>Mucorineae</taxon>
        <taxon>Mucoraceae</taxon>
        <taxon>Apophysomyces</taxon>
    </lineage>
</organism>
<feature type="region of interest" description="Disordered" evidence="1">
    <location>
        <begin position="51"/>
        <end position="71"/>
    </location>
</feature>
<dbReference type="EMBL" id="JABAYA010000488">
    <property type="protein sequence ID" value="KAF7720607.1"/>
    <property type="molecule type" value="Genomic_DNA"/>
</dbReference>
<comment type="caution">
    <text evidence="2">The sequence shown here is derived from an EMBL/GenBank/DDBJ whole genome shotgun (WGS) entry which is preliminary data.</text>
</comment>
<feature type="non-terminal residue" evidence="2">
    <location>
        <position position="71"/>
    </location>
</feature>
<evidence type="ECO:0000313" key="3">
    <source>
        <dbReference type="Proteomes" id="UP000605846"/>
    </source>
</evidence>
<evidence type="ECO:0000256" key="1">
    <source>
        <dbReference type="SAM" id="MobiDB-lite"/>
    </source>
</evidence>
<feature type="compositionally biased region" description="Polar residues" evidence="1">
    <location>
        <begin position="60"/>
        <end position="71"/>
    </location>
</feature>
<dbReference type="Proteomes" id="UP000605846">
    <property type="component" value="Unassembled WGS sequence"/>
</dbReference>
<accession>A0A8H7BEG9</accession>
<proteinExistence type="predicted"/>
<reference evidence="2" key="1">
    <citation type="submission" date="2020-01" db="EMBL/GenBank/DDBJ databases">
        <title>Genome Sequencing of Three Apophysomyces-Like Fungal Strains Confirms a Novel Fungal Genus in the Mucoromycota with divergent Burkholderia-like Endosymbiotic Bacteria.</title>
        <authorList>
            <person name="Stajich J.E."/>
            <person name="Macias A.M."/>
            <person name="Carter-House D."/>
            <person name="Lovett B."/>
            <person name="Kasson L.R."/>
            <person name="Berry K."/>
            <person name="Grigoriev I."/>
            <person name="Chang Y."/>
            <person name="Spatafora J."/>
            <person name="Kasson M.T."/>
        </authorList>
    </citation>
    <scope>NUCLEOTIDE SEQUENCE</scope>
    <source>
        <strain evidence="2">NRRL A-21654</strain>
    </source>
</reference>